<protein>
    <submittedName>
        <fullName evidence="2">Uncharacterized protein</fullName>
    </submittedName>
</protein>
<accession>A0ABT6BCQ7</accession>
<name>A0ABT6BCQ7_9GAMM</name>
<feature type="region of interest" description="Disordered" evidence="1">
    <location>
        <begin position="599"/>
        <end position="630"/>
    </location>
</feature>
<gene>
    <name evidence="2" type="ORF">P3W24_12970</name>
</gene>
<comment type="caution">
    <text evidence="2">The sequence shown here is derived from an EMBL/GenBank/DDBJ whole genome shotgun (WGS) entry which is preliminary data.</text>
</comment>
<proteinExistence type="predicted"/>
<keyword evidence="3" id="KW-1185">Reference proteome</keyword>
<reference evidence="2 3" key="1">
    <citation type="journal article" date="2024" name="Curr. Microbiol.">
        <title>Luteibacter sahnii sp. nov., A Novel Yellow-Colored Xanthomonadin Pigment Producing Probiotic Bacterium from Healthy Rice Seed Microbiome.</title>
        <authorList>
            <person name="Jaiswal G."/>
            <person name="Rana R."/>
            <person name="Nayak P.K."/>
            <person name="Chouhan R."/>
            <person name="Gandhi S.G."/>
            <person name="Patel H.K."/>
            <person name="Patil P.B."/>
        </authorList>
    </citation>
    <scope>NUCLEOTIDE SEQUENCE [LARGE SCALE GENOMIC DNA]</scope>
    <source>
        <strain evidence="2 3">PPL201</strain>
    </source>
</reference>
<evidence type="ECO:0000313" key="2">
    <source>
        <dbReference type="EMBL" id="MDF4025882.1"/>
    </source>
</evidence>
<feature type="compositionally biased region" description="Polar residues" evidence="1">
    <location>
        <begin position="600"/>
        <end position="609"/>
    </location>
</feature>
<evidence type="ECO:0000313" key="3">
    <source>
        <dbReference type="Proteomes" id="UP001528850"/>
    </source>
</evidence>
<dbReference type="Proteomes" id="UP001528850">
    <property type="component" value="Unassembled WGS sequence"/>
</dbReference>
<evidence type="ECO:0000256" key="1">
    <source>
        <dbReference type="SAM" id="MobiDB-lite"/>
    </source>
</evidence>
<organism evidence="2 3">
    <name type="scientific">Luteibacter sahnii</name>
    <dbReference type="NCBI Taxonomy" id="3021977"/>
    <lineage>
        <taxon>Bacteria</taxon>
        <taxon>Pseudomonadati</taxon>
        <taxon>Pseudomonadota</taxon>
        <taxon>Gammaproteobacteria</taxon>
        <taxon>Lysobacterales</taxon>
        <taxon>Rhodanobacteraceae</taxon>
        <taxon>Luteibacter</taxon>
    </lineage>
</organism>
<dbReference type="EMBL" id="JARJJS010000003">
    <property type="protein sequence ID" value="MDF4025882.1"/>
    <property type="molecule type" value="Genomic_DNA"/>
</dbReference>
<dbReference type="RefSeq" id="WP_320551816.1">
    <property type="nucleotide sequence ID" value="NZ_JAQLOK010000004.1"/>
</dbReference>
<sequence>MSSAEAYMAIGRCPKERLAAFAASTESGVETLSFTLACARAVKPASRPGPYTVLRMERRFRSTYSGMAQKEIRASSTFAMECPMTDRTTLPPFKTILRPHRRASHRVSDATTGAGQIAEFANPLTFAAEDLGFRPDPLPVDNLLKVDVKDDDLLVTVPLDPDEMDTGDLIYLQVDGVDHESDGVAADLDVGTAEVPLKAAWRQGDGEHTIRYVCYFQANQNTEKGPLQRFIVDTKAPGSATMAGPRFTVDDGFLKPEHLEADGSLKGMISGYEGLAAGDRIQLTIDGEDVGALQVVEGLPGDDMQIEVTYPADDIADMNDGERAFGYRVIDRAGNESLPSNATVLVSLLEGYLGSDLAAPIVPSFDDDGIINDADARAPLGVEVVIPGNVRYDTLPGLKLRISWGGTFSQLASVPMTADDFSAYLGYAAVAALWLYMAGADTDTPVTTEVRYDIVIERSGMDPLVVGRSLATTVIVNLHTAGGVDPDPGTPEHDQLAGPTLTSASGATNAIPLEDYASDATLSAAAMTDESTPKPIFRPGDVVTFFHGTTALPEYVIPDDYADEDIEVVLGADVIDDQGVGDIVDYYTVARTITGGDAGESTNVSTSRKTPVRVYGPAELPGGGTPPPEPVWTNQNDRNTIGPADEKNGVIFEVPVYKNKKTTDHIFLRIPVYGVREHGSDEDDQQNEVKDRFMLRAIPTLGENEPSSVTITSGFIYIGQDPKRTHAHVTYKVIRDEDYVEGGDQETMKGTVSEAIIVKIDSRGD</sequence>